<dbReference type="Pfam" id="PF00078">
    <property type="entry name" value="RVT_1"/>
    <property type="match status" value="1"/>
</dbReference>
<evidence type="ECO:0000256" key="11">
    <source>
        <dbReference type="ARBA" id="ARBA00022918"/>
    </source>
</evidence>
<evidence type="ECO:0000313" key="19">
    <source>
        <dbReference type="Proteomes" id="UP000250235"/>
    </source>
</evidence>
<dbReference type="Proteomes" id="UP000250235">
    <property type="component" value="Unassembled WGS sequence"/>
</dbReference>
<sequence length="1166" mass="132436">MEGGDKDYGTVELPLFSISGVTQPQTMKLRGKINNEDVIVMVDSGASHNFVSRTLVQKMGLRIDESIRFGVCLGDGTKVRCQGICHGLLVQLGSYTVTIVGHLFELGGVDIILGVEWLRTLGEVLVDWNKMDMRFRSEGQIITLKGDPTLHRTLLSFKSICKVTDIEFSATLFTIEENTEQKVVAETREWPKEIQEVLDKFKLIFDIPVELPPSRNQDHAINIQEGQGPVQVRPYRYAHRQKNEIEKLVAEMLSTGVIQPSTSPYSSPVILVKKKDGSWRFCVDYRALNEVTVADKYPIPVVEELLDELYGSVWFSKLDLRSGYHQIRVRPEDIEKTAFRTHLGHYEFLVMPFGLKNAPATFQATMNDILRPYLRKFILVFFDDILIFSRTLEEHTNHLQLVLEILRDNQLFVNKKKCGFGLTEIEYLGHVVSGAGVAVDSKKVECVAAWPTPCNIKGLRGFLGLSGYYRKFIKDYGKIAKPLTELLKKGCFAWSKEAETAFDELKTSLITAPVLKLPNFEEEFVVECDASGRGIGAILAQGGHPIAFFSKALGERALSKSTYEKELMALVLAVRHWRPYLLGRKFVVLTDHKALKELLHQKITTPDQQNWIAKLLGYEFQIKFKAGCLNGGADALSRCEDTTLGSIFVPHWQDIEGVKAAVRRDPALQKIVSKLNKGELTNSPYTMSRGLLMYRAKVVLPAHSSWVIKIMEEGHSTKEGGHAGAFRTLKRITTSFYWKWMKRDVYRFVAECAVCQRHKYQTMKPAGLLQPLPIPEQIWEDISMDFISGLPKSRGFEVLLVVVDRLSKYSHFILLKHPYTAPSVADKFVKEVVRLHGIPRSIVSDRDSIFMSGFWKEIFRLQGTKLAMSSAYHPESDGQTEVLNRCIETYLRCFVSEQPKAWSLWVHWAEFWYNTAYQSAAGMTPFEAVYGRKPPVVTRFLPAESNVAAVARELLDRDEVLRQLKYNLQRAQQRMIKQANAHRRDVNYEAGDKVFLKLRPHRQQSVCSRVFQKLAPRYFGPFTVIRRIGKVAYKLQMPEGSRIHPVFHVSQLKKAVGQQEQVLDLPVGLEQELSFNYEPLQVISHRLKKVAGMMVPQVLVQWKNKPAEEATWEDAADFQAQFPHASLGDKAASNGEDVVSELNRPKPKITNVYVRRPKAQVGKGTI</sequence>
<dbReference type="InterPro" id="IPR056924">
    <property type="entry name" value="SH3_Tf2-1"/>
</dbReference>
<evidence type="ECO:0000256" key="13">
    <source>
        <dbReference type="ARBA" id="ARBA00023125"/>
    </source>
</evidence>
<dbReference type="InterPro" id="IPR036397">
    <property type="entry name" value="RNaseH_sf"/>
</dbReference>
<keyword evidence="2" id="KW-0808">Transferase</keyword>
<dbReference type="GO" id="GO:0003887">
    <property type="term" value="F:DNA-directed DNA polymerase activity"/>
    <property type="evidence" value="ECO:0007669"/>
    <property type="project" value="UniProtKB-KW"/>
</dbReference>
<dbReference type="CDD" id="cd01647">
    <property type="entry name" value="RT_LTR"/>
    <property type="match status" value="1"/>
</dbReference>
<keyword evidence="5" id="KW-0479">Metal-binding</keyword>
<evidence type="ECO:0000256" key="3">
    <source>
        <dbReference type="ARBA" id="ARBA00022695"/>
    </source>
</evidence>
<keyword evidence="18" id="KW-0560">Oxidoreductase</keyword>
<keyword evidence="13" id="KW-0238">DNA-binding</keyword>
<accession>A0A2Z7DCP8</accession>
<evidence type="ECO:0000259" key="17">
    <source>
        <dbReference type="PROSITE" id="PS50994"/>
    </source>
</evidence>
<evidence type="ECO:0000256" key="14">
    <source>
        <dbReference type="ARBA" id="ARBA00023172"/>
    </source>
</evidence>
<evidence type="ECO:0000259" key="16">
    <source>
        <dbReference type="PROSITE" id="PS50878"/>
    </source>
</evidence>
<dbReference type="GO" id="GO:0006310">
    <property type="term" value="P:DNA recombination"/>
    <property type="evidence" value="ECO:0007669"/>
    <property type="project" value="UniProtKB-KW"/>
</dbReference>
<evidence type="ECO:0000256" key="1">
    <source>
        <dbReference type="ARBA" id="ARBA00022670"/>
    </source>
</evidence>
<keyword evidence="8" id="KW-0378">Hydrolase</keyword>
<dbReference type="AlphaFoldDB" id="A0A2Z7DCP8"/>
<evidence type="ECO:0000256" key="10">
    <source>
        <dbReference type="ARBA" id="ARBA00022908"/>
    </source>
</evidence>
<dbReference type="InterPro" id="IPR043502">
    <property type="entry name" value="DNA/RNA_pol_sf"/>
</dbReference>
<dbReference type="FunFam" id="3.30.70.270:FF:000020">
    <property type="entry name" value="Transposon Tf2-6 polyprotein-like Protein"/>
    <property type="match status" value="1"/>
</dbReference>
<dbReference type="InterPro" id="IPR012337">
    <property type="entry name" value="RNaseH-like_sf"/>
</dbReference>
<dbReference type="FunFam" id="3.10.10.10:FF:000007">
    <property type="entry name" value="Retrovirus-related Pol polyprotein from transposon 17.6-like Protein"/>
    <property type="match status" value="1"/>
</dbReference>
<dbReference type="OrthoDB" id="2013610at2759"/>
<evidence type="ECO:0000256" key="12">
    <source>
        <dbReference type="ARBA" id="ARBA00022932"/>
    </source>
</evidence>
<evidence type="ECO:0000256" key="7">
    <source>
        <dbReference type="ARBA" id="ARBA00022759"/>
    </source>
</evidence>
<proteinExistence type="predicted"/>
<dbReference type="GO" id="GO:0006508">
    <property type="term" value="P:proteolysis"/>
    <property type="evidence" value="ECO:0007669"/>
    <property type="project" value="UniProtKB-KW"/>
</dbReference>
<organism evidence="18 19">
    <name type="scientific">Dorcoceras hygrometricum</name>
    <dbReference type="NCBI Taxonomy" id="472368"/>
    <lineage>
        <taxon>Eukaryota</taxon>
        <taxon>Viridiplantae</taxon>
        <taxon>Streptophyta</taxon>
        <taxon>Embryophyta</taxon>
        <taxon>Tracheophyta</taxon>
        <taxon>Spermatophyta</taxon>
        <taxon>Magnoliopsida</taxon>
        <taxon>eudicotyledons</taxon>
        <taxon>Gunneridae</taxon>
        <taxon>Pentapetalae</taxon>
        <taxon>asterids</taxon>
        <taxon>lamiids</taxon>
        <taxon>Lamiales</taxon>
        <taxon>Gesneriaceae</taxon>
        <taxon>Didymocarpoideae</taxon>
        <taxon>Trichosporeae</taxon>
        <taxon>Loxocarpinae</taxon>
        <taxon>Dorcoceras</taxon>
    </lineage>
</organism>
<dbReference type="InterPro" id="IPR043128">
    <property type="entry name" value="Rev_trsase/Diguanyl_cyclase"/>
</dbReference>
<dbReference type="Gene3D" id="3.30.420.10">
    <property type="entry name" value="Ribonuclease H-like superfamily/Ribonuclease H"/>
    <property type="match status" value="1"/>
</dbReference>
<keyword evidence="18" id="KW-0575">Peroxidase</keyword>
<keyword evidence="6" id="KW-0064">Aspartyl protease</keyword>
<feature type="domain" description="Reverse transcriptase" evidence="16">
    <location>
        <begin position="253"/>
        <end position="432"/>
    </location>
</feature>
<dbReference type="GO" id="GO:0015074">
    <property type="term" value="P:DNA integration"/>
    <property type="evidence" value="ECO:0007669"/>
    <property type="project" value="UniProtKB-KW"/>
</dbReference>
<dbReference type="PROSITE" id="PS50878">
    <property type="entry name" value="RT_POL"/>
    <property type="match status" value="1"/>
</dbReference>
<dbReference type="SUPFAM" id="SSF50630">
    <property type="entry name" value="Acid proteases"/>
    <property type="match status" value="1"/>
</dbReference>
<dbReference type="Pfam" id="PF00385">
    <property type="entry name" value="Chromo"/>
    <property type="match status" value="1"/>
</dbReference>
<dbReference type="GO" id="GO:0004190">
    <property type="term" value="F:aspartic-type endopeptidase activity"/>
    <property type="evidence" value="ECO:0007669"/>
    <property type="project" value="UniProtKB-KW"/>
</dbReference>
<dbReference type="InterPro" id="IPR041588">
    <property type="entry name" value="Integrase_H2C2"/>
</dbReference>
<keyword evidence="11" id="KW-0695">RNA-directed DNA polymerase</keyword>
<dbReference type="CDD" id="cd00303">
    <property type="entry name" value="retropepsin_like"/>
    <property type="match status" value="1"/>
</dbReference>
<dbReference type="PANTHER" id="PTHR37984:SF5">
    <property type="entry name" value="PROTEIN NYNRIN-LIKE"/>
    <property type="match status" value="1"/>
</dbReference>
<gene>
    <name evidence="18" type="ORF">F511_05948</name>
</gene>
<dbReference type="Pfam" id="PF24626">
    <property type="entry name" value="SH3_Tf2-1"/>
    <property type="match status" value="1"/>
</dbReference>
<dbReference type="GO" id="GO:0046872">
    <property type="term" value="F:metal ion binding"/>
    <property type="evidence" value="ECO:0007669"/>
    <property type="project" value="UniProtKB-KW"/>
</dbReference>
<evidence type="ECO:0000256" key="5">
    <source>
        <dbReference type="ARBA" id="ARBA00022723"/>
    </source>
</evidence>
<dbReference type="InterPro" id="IPR023780">
    <property type="entry name" value="Chromo_domain"/>
</dbReference>
<dbReference type="GO" id="GO:0004601">
    <property type="term" value="F:peroxidase activity"/>
    <property type="evidence" value="ECO:0007669"/>
    <property type="project" value="UniProtKB-KW"/>
</dbReference>
<dbReference type="InterPro" id="IPR000477">
    <property type="entry name" value="RT_dom"/>
</dbReference>
<evidence type="ECO:0000256" key="6">
    <source>
        <dbReference type="ARBA" id="ARBA00022750"/>
    </source>
</evidence>
<feature type="domain" description="Integrase catalytic" evidence="17">
    <location>
        <begin position="769"/>
        <end position="933"/>
    </location>
</feature>
<keyword evidence="15" id="KW-0511">Multifunctional enzyme</keyword>
<dbReference type="InterPro" id="IPR050951">
    <property type="entry name" value="Retrovirus_Pol_polyprotein"/>
</dbReference>
<evidence type="ECO:0000256" key="4">
    <source>
        <dbReference type="ARBA" id="ARBA00022722"/>
    </source>
</evidence>
<evidence type="ECO:0000256" key="9">
    <source>
        <dbReference type="ARBA" id="ARBA00022842"/>
    </source>
</evidence>
<dbReference type="SUPFAM" id="SSF56672">
    <property type="entry name" value="DNA/RNA polymerases"/>
    <property type="match status" value="1"/>
</dbReference>
<keyword evidence="10" id="KW-0229">DNA integration</keyword>
<dbReference type="Pfam" id="PF17919">
    <property type="entry name" value="RT_RNaseH_2"/>
    <property type="match status" value="1"/>
</dbReference>
<evidence type="ECO:0000313" key="18">
    <source>
        <dbReference type="EMBL" id="KZV57074.1"/>
    </source>
</evidence>
<protein>
    <submittedName>
        <fullName evidence="18">Peroxidase 64</fullName>
    </submittedName>
</protein>
<keyword evidence="1" id="KW-0645">Protease</keyword>
<evidence type="ECO:0000256" key="2">
    <source>
        <dbReference type="ARBA" id="ARBA00022679"/>
    </source>
</evidence>
<dbReference type="PROSITE" id="PS50994">
    <property type="entry name" value="INTEGRASE"/>
    <property type="match status" value="1"/>
</dbReference>
<dbReference type="CDD" id="cd09274">
    <property type="entry name" value="RNase_HI_RT_Ty3"/>
    <property type="match status" value="1"/>
</dbReference>
<dbReference type="InterPro" id="IPR041577">
    <property type="entry name" value="RT_RNaseH_2"/>
</dbReference>
<keyword evidence="7" id="KW-0255">Endonuclease</keyword>
<dbReference type="Pfam" id="PF17921">
    <property type="entry name" value="Integrase_H2C2"/>
    <property type="match status" value="1"/>
</dbReference>
<dbReference type="InterPro" id="IPR016197">
    <property type="entry name" value="Chromo-like_dom_sf"/>
</dbReference>
<name>A0A2Z7DCP8_9LAMI</name>
<dbReference type="GO" id="GO:0003964">
    <property type="term" value="F:RNA-directed DNA polymerase activity"/>
    <property type="evidence" value="ECO:0007669"/>
    <property type="project" value="UniProtKB-KW"/>
</dbReference>
<keyword evidence="9" id="KW-0460">Magnesium</keyword>
<dbReference type="InterPro" id="IPR021109">
    <property type="entry name" value="Peptidase_aspartic_dom_sf"/>
</dbReference>
<keyword evidence="3" id="KW-0548">Nucleotidyltransferase</keyword>
<dbReference type="InterPro" id="IPR001584">
    <property type="entry name" value="Integrase_cat-core"/>
</dbReference>
<keyword evidence="12" id="KW-0239">DNA-directed DNA polymerase</keyword>
<dbReference type="Gene3D" id="2.40.70.10">
    <property type="entry name" value="Acid Proteases"/>
    <property type="match status" value="1"/>
</dbReference>
<evidence type="ECO:0000256" key="15">
    <source>
        <dbReference type="ARBA" id="ARBA00023268"/>
    </source>
</evidence>
<dbReference type="Gene3D" id="3.10.10.10">
    <property type="entry name" value="HIV Type 1 Reverse Transcriptase, subunit A, domain 1"/>
    <property type="match status" value="1"/>
</dbReference>
<dbReference type="FunFam" id="3.30.420.10:FF:000219">
    <property type="entry name" value="Putative retroelement"/>
    <property type="match status" value="1"/>
</dbReference>
<reference evidence="18 19" key="1">
    <citation type="journal article" date="2015" name="Proc. Natl. Acad. Sci. U.S.A.">
        <title>The resurrection genome of Boea hygrometrica: A blueprint for survival of dehydration.</title>
        <authorList>
            <person name="Xiao L."/>
            <person name="Yang G."/>
            <person name="Zhang L."/>
            <person name="Yang X."/>
            <person name="Zhao S."/>
            <person name="Ji Z."/>
            <person name="Zhou Q."/>
            <person name="Hu M."/>
            <person name="Wang Y."/>
            <person name="Chen M."/>
            <person name="Xu Y."/>
            <person name="Jin H."/>
            <person name="Xiao X."/>
            <person name="Hu G."/>
            <person name="Bao F."/>
            <person name="Hu Y."/>
            <person name="Wan P."/>
            <person name="Li L."/>
            <person name="Deng X."/>
            <person name="Kuang T."/>
            <person name="Xiang C."/>
            <person name="Zhu J.K."/>
            <person name="Oliver M.J."/>
            <person name="He Y."/>
        </authorList>
    </citation>
    <scope>NUCLEOTIDE SEQUENCE [LARGE SCALE GENOMIC DNA]</scope>
    <source>
        <strain evidence="19">cv. XS01</strain>
    </source>
</reference>
<dbReference type="GO" id="GO:0003677">
    <property type="term" value="F:DNA binding"/>
    <property type="evidence" value="ECO:0007669"/>
    <property type="project" value="UniProtKB-KW"/>
</dbReference>
<keyword evidence="14" id="KW-0233">DNA recombination</keyword>
<dbReference type="SUPFAM" id="SSF53098">
    <property type="entry name" value="Ribonuclease H-like"/>
    <property type="match status" value="1"/>
</dbReference>
<dbReference type="Gene3D" id="1.10.340.70">
    <property type="match status" value="1"/>
</dbReference>
<dbReference type="GO" id="GO:0004519">
    <property type="term" value="F:endonuclease activity"/>
    <property type="evidence" value="ECO:0007669"/>
    <property type="project" value="UniProtKB-KW"/>
</dbReference>
<dbReference type="SUPFAM" id="SSF54160">
    <property type="entry name" value="Chromo domain-like"/>
    <property type="match status" value="1"/>
</dbReference>
<evidence type="ECO:0000256" key="8">
    <source>
        <dbReference type="ARBA" id="ARBA00022801"/>
    </source>
</evidence>
<dbReference type="Gene3D" id="3.30.70.270">
    <property type="match status" value="2"/>
</dbReference>
<dbReference type="EMBL" id="KQ987720">
    <property type="protein sequence ID" value="KZV57074.1"/>
    <property type="molecule type" value="Genomic_DNA"/>
</dbReference>
<keyword evidence="19" id="KW-1185">Reference proteome</keyword>
<dbReference type="PANTHER" id="PTHR37984">
    <property type="entry name" value="PROTEIN CBG26694"/>
    <property type="match status" value="1"/>
</dbReference>
<dbReference type="Pfam" id="PF08284">
    <property type="entry name" value="RVP_2"/>
    <property type="match status" value="1"/>
</dbReference>
<keyword evidence="4" id="KW-0540">Nuclease</keyword>